<reference evidence="2 3" key="1">
    <citation type="journal article" date="2018" name="Evol. Lett.">
        <title>Horizontal gene cluster transfer increased hallucinogenic mushroom diversity.</title>
        <authorList>
            <person name="Reynolds H.T."/>
            <person name="Vijayakumar V."/>
            <person name="Gluck-Thaler E."/>
            <person name="Korotkin H.B."/>
            <person name="Matheny P.B."/>
            <person name="Slot J.C."/>
        </authorList>
    </citation>
    <scope>NUCLEOTIDE SEQUENCE [LARGE SCALE GENOMIC DNA]</scope>
    <source>
        <strain evidence="2 3">SRW20</strain>
    </source>
</reference>
<dbReference type="Proteomes" id="UP000284706">
    <property type="component" value="Unassembled WGS sequence"/>
</dbReference>
<dbReference type="AlphaFoldDB" id="A0A409WHE1"/>
<sequence length="270" mass="29748">MQCPLQVDKDAPLLSHHFVLLAAFALQLWDTILGVSEEVVYIWRRDPTEVDQASVFSGAVRFSGPSMVEIAGFRACKIPVLYRTITVQLAVTLSEAMSLRLLFFLFNKGVVMGYAFGCIFILSFSCEIFATSMVIAEVLRSPACIFELSGRYLLFGVGAGLFQCCLAIGIIARLVFHGRNRTPLSSLLLKNNLTGLALSAASSVTILLYNLVCAPALKADEGSEISNVAYSWFLVVLSTMISRLLLNVRKLASKRRNRRSDDEDFSGEEL</sequence>
<name>A0A409WHE1_9AGAR</name>
<accession>A0A409WHE1</accession>
<feature type="transmembrane region" description="Helical" evidence="1">
    <location>
        <begin position="152"/>
        <end position="176"/>
    </location>
</feature>
<evidence type="ECO:0008006" key="4">
    <source>
        <dbReference type="Google" id="ProtNLM"/>
    </source>
</evidence>
<organism evidence="2 3">
    <name type="scientific">Gymnopilus dilepis</name>
    <dbReference type="NCBI Taxonomy" id="231916"/>
    <lineage>
        <taxon>Eukaryota</taxon>
        <taxon>Fungi</taxon>
        <taxon>Dikarya</taxon>
        <taxon>Basidiomycota</taxon>
        <taxon>Agaricomycotina</taxon>
        <taxon>Agaricomycetes</taxon>
        <taxon>Agaricomycetidae</taxon>
        <taxon>Agaricales</taxon>
        <taxon>Agaricineae</taxon>
        <taxon>Hymenogastraceae</taxon>
        <taxon>Gymnopilus</taxon>
    </lineage>
</organism>
<evidence type="ECO:0000313" key="3">
    <source>
        <dbReference type="Proteomes" id="UP000284706"/>
    </source>
</evidence>
<protein>
    <recommendedName>
        <fullName evidence="4">Transmembrane protein</fullName>
    </recommendedName>
</protein>
<gene>
    <name evidence="2" type="ORF">CVT26_005175</name>
</gene>
<comment type="caution">
    <text evidence="2">The sequence shown here is derived from an EMBL/GenBank/DDBJ whole genome shotgun (WGS) entry which is preliminary data.</text>
</comment>
<keyword evidence="1" id="KW-0812">Transmembrane</keyword>
<keyword evidence="1" id="KW-1133">Transmembrane helix</keyword>
<feature type="transmembrane region" description="Helical" evidence="1">
    <location>
        <begin position="229"/>
        <end position="246"/>
    </location>
</feature>
<evidence type="ECO:0000256" key="1">
    <source>
        <dbReference type="SAM" id="Phobius"/>
    </source>
</evidence>
<dbReference type="InParanoid" id="A0A409WHE1"/>
<evidence type="ECO:0000313" key="2">
    <source>
        <dbReference type="EMBL" id="PPQ77905.1"/>
    </source>
</evidence>
<keyword evidence="3" id="KW-1185">Reference proteome</keyword>
<keyword evidence="1" id="KW-0472">Membrane</keyword>
<feature type="transmembrane region" description="Helical" evidence="1">
    <location>
        <begin position="110"/>
        <end position="132"/>
    </location>
</feature>
<feature type="transmembrane region" description="Helical" evidence="1">
    <location>
        <begin position="196"/>
        <end position="217"/>
    </location>
</feature>
<proteinExistence type="predicted"/>
<dbReference type="EMBL" id="NHYE01005071">
    <property type="protein sequence ID" value="PPQ77905.1"/>
    <property type="molecule type" value="Genomic_DNA"/>
</dbReference>
<feature type="transmembrane region" description="Helical" evidence="1">
    <location>
        <begin position="14"/>
        <end position="35"/>
    </location>
</feature>